<dbReference type="RefSeq" id="WP_036960080.1">
    <property type="nucleotide sequence ID" value="NZ_JALD01000019.1"/>
</dbReference>
<dbReference type="SUPFAM" id="SSF56219">
    <property type="entry name" value="DNase I-like"/>
    <property type="match status" value="1"/>
</dbReference>
<organism evidence="1 2">
    <name type="scientific">Providencia alcalifaciens 205/92</name>
    <dbReference type="NCBI Taxonomy" id="1256988"/>
    <lineage>
        <taxon>Bacteria</taxon>
        <taxon>Pseudomonadati</taxon>
        <taxon>Pseudomonadota</taxon>
        <taxon>Gammaproteobacteria</taxon>
        <taxon>Enterobacterales</taxon>
        <taxon>Morganellaceae</taxon>
        <taxon>Providencia</taxon>
    </lineage>
</organism>
<sequence>MPISSISSTSQNLYSQNENSIKNQKDLFTGKKNEHSIFLEHLMAVAGPSRFGANALTFAQLDRSMDIIKPQVISDHMPIFYSFPSEKNNTKIFSWNLLADTHKNNNYQNIEIPESIYTIPKNELEYFYTKNKISATWLYYDLSTEIYLSKNFSKKTIINEILLGSNKGVEYLLSFLNKEYKQSRLADLKKGNQDIEQSLRNREIARNSLIKHINSLPHNELCNSDIYSSIVKSLKINHTINNGSLSIANRERTLINNDKLLRKISENDFLILQECFNPKLINEKINTQTINNKKFNYIEHKYNNSDDYCSIMYDSSKYTAKYVEKFHLGRNKPCIMGLFTNNTNNHSLIMCSIHYPGEEKNTENLSQIISLIDRVNIDNTEDIYIGGDFNQIKSELETKYNLLPSITSKALGLKIISAQGASMSGPDWNGAYQGKTIDHMLTNQQGKAKALDIKYLK</sequence>
<dbReference type="AlphaFoldDB" id="A0AAV3MA70"/>
<dbReference type="Gene3D" id="3.60.10.10">
    <property type="entry name" value="Endonuclease/exonuclease/phosphatase"/>
    <property type="match status" value="1"/>
</dbReference>
<dbReference type="Proteomes" id="UP000022311">
    <property type="component" value="Unassembled WGS sequence"/>
</dbReference>
<reference evidence="1 2" key="1">
    <citation type="submission" date="2014-01" db="EMBL/GenBank/DDBJ databases">
        <authorList>
            <person name="Durkin A.S."/>
            <person name="McCorrison J."/>
            <person name="Torralba M."/>
            <person name="Gillis M."/>
            <person name="Haft D.H."/>
            <person name="Methe B."/>
            <person name="Sutton G."/>
            <person name="Nelson K.E."/>
        </authorList>
    </citation>
    <scope>NUCLEOTIDE SEQUENCE [LARGE SCALE GENOMIC DNA]</scope>
    <source>
        <strain evidence="1 2">205/92</strain>
    </source>
</reference>
<comment type="caution">
    <text evidence="1">The sequence shown here is derived from an EMBL/GenBank/DDBJ whole genome shotgun (WGS) entry which is preliminary data.</text>
</comment>
<dbReference type="InterPro" id="IPR036691">
    <property type="entry name" value="Endo/exonu/phosph_ase_sf"/>
</dbReference>
<evidence type="ECO:0000313" key="1">
    <source>
        <dbReference type="EMBL" id="EUD12440.1"/>
    </source>
</evidence>
<protein>
    <recommendedName>
        <fullName evidence="3">Endonuclease/exonuclease/phosphatase domain-containing protein</fullName>
    </recommendedName>
</protein>
<name>A0AAV3MA70_9GAMM</name>
<evidence type="ECO:0000313" key="2">
    <source>
        <dbReference type="Proteomes" id="UP000022311"/>
    </source>
</evidence>
<accession>A0AAV3MA70</accession>
<proteinExistence type="predicted"/>
<gene>
    <name evidence="1" type="ORF">HMPREF1563_3537</name>
</gene>
<evidence type="ECO:0008006" key="3">
    <source>
        <dbReference type="Google" id="ProtNLM"/>
    </source>
</evidence>
<dbReference type="EMBL" id="JALD01000019">
    <property type="protein sequence ID" value="EUD12440.1"/>
    <property type="molecule type" value="Genomic_DNA"/>
</dbReference>